<feature type="repeat" description="PPR" evidence="3">
    <location>
        <begin position="341"/>
        <end position="375"/>
    </location>
</feature>
<dbReference type="PANTHER" id="PTHR47447">
    <property type="entry name" value="OS03G0856100 PROTEIN"/>
    <property type="match status" value="1"/>
</dbReference>
<evidence type="ECO:0000256" key="3">
    <source>
        <dbReference type="PROSITE-ProRule" id="PRU00708"/>
    </source>
</evidence>
<dbReference type="PROSITE" id="PS51375">
    <property type="entry name" value="PPR"/>
    <property type="match status" value="5"/>
</dbReference>
<evidence type="ECO:0000256" key="2">
    <source>
        <dbReference type="ARBA" id="ARBA00022737"/>
    </source>
</evidence>
<keyword evidence="6" id="KW-1185">Reference proteome</keyword>
<dbReference type="Gene3D" id="1.25.40.10">
    <property type="entry name" value="Tetratricopeptide repeat domain"/>
    <property type="match status" value="2"/>
</dbReference>
<dbReference type="PANTHER" id="PTHR47447:SF17">
    <property type="entry name" value="OS12G0638900 PROTEIN"/>
    <property type="match status" value="1"/>
</dbReference>
<dbReference type="InterPro" id="IPR002885">
    <property type="entry name" value="PPR_rpt"/>
</dbReference>
<feature type="repeat" description="PPR" evidence="3">
    <location>
        <begin position="200"/>
        <end position="238"/>
    </location>
</feature>
<comment type="caution">
    <text evidence="5">The sequence shown here is derived from an EMBL/GenBank/DDBJ whole genome shotgun (WGS) entry which is preliminary data.</text>
</comment>
<dbReference type="Pfam" id="PF01535">
    <property type="entry name" value="PPR"/>
    <property type="match status" value="2"/>
</dbReference>
<dbReference type="InterPro" id="IPR011990">
    <property type="entry name" value="TPR-like_helical_dom_sf"/>
</dbReference>
<dbReference type="AlphaFoldDB" id="A0A8K0I5M5"/>
<organism evidence="5 6">
    <name type="scientific">Cocos nucifera</name>
    <name type="common">Coconut palm</name>
    <dbReference type="NCBI Taxonomy" id="13894"/>
    <lineage>
        <taxon>Eukaryota</taxon>
        <taxon>Viridiplantae</taxon>
        <taxon>Streptophyta</taxon>
        <taxon>Embryophyta</taxon>
        <taxon>Tracheophyta</taxon>
        <taxon>Spermatophyta</taxon>
        <taxon>Magnoliopsida</taxon>
        <taxon>Liliopsida</taxon>
        <taxon>Arecaceae</taxon>
        <taxon>Arecoideae</taxon>
        <taxon>Cocoseae</taxon>
        <taxon>Attaleinae</taxon>
        <taxon>Cocos</taxon>
    </lineage>
</organism>
<dbReference type="Pfam" id="PF13041">
    <property type="entry name" value="PPR_2"/>
    <property type="match status" value="3"/>
</dbReference>
<dbReference type="Proteomes" id="UP000797356">
    <property type="component" value="Chromosome 4"/>
</dbReference>
<evidence type="ECO:0008006" key="7">
    <source>
        <dbReference type="Google" id="ProtNLM"/>
    </source>
</evidence>
<proteinExistence type="inferred from homology"/>
<feature type="repeat" description="PPR" evidence="3">
    <location>
        <begin position="130"/>
        <end position="164"/>
    </location>
</feature>
<keyword evidence="2" id="KW-0677">Repeat</keyword>
<evidence type="ECO:0000256" key="4">
    <source>
        <dbReference type="SAM" id="MobiDB-lite"/>
    </source>
</evidence>
<comment type="similarity">
    <text evidence="1">Belongs to the PPR family. P subfamily.</text>
</comment>
<sequence>MATAPSDPPNPPNPSLNASKPPQPPIWVKPTPRTKQDRSWEEKRLVGFVDYDKGRRCVSTEVSGVGKDRIPARYRLRVEGSRWQKDWKVSEVVDQVLRVNHWEDIDGVLNCWVGRFARKNFPLLIRIPPSRTTYNNLISSCGSGGNWKEALEICKTMTENGVGPDLVTHNIVLSAFKNGAQYSKALAYFELMKKTNICPDTITLNIVIHCLVKLGQFGKAIENCKAVFDMMLAEGLKPNIISYNALLDTVSYTSLLNAYGRSGQPEKAREEAVEVLREMERNVLLAAKSRGIKLNIVGRYMESQKFVNEMMDMQIPLSKEGQLTKAESTFNMMKETGCFPDVITYTAMIHAYSIVENWKKAWEIFQDMEKNDILLDPIACSSLMEVLNRGCQHTKVLQMAELMRQKHIPLNSSAAFEIISACSI</sequence>
<protein>
    <recommendedName>
        <fullName evidence="7">Pentatricopeptide repeat-containing protein</fullName>
    </recommendedName>
</protein>
<dbReference type="NCBIfam" id="TIGR00756">
    <property type="entry name" value="PPR"/>
    <property type="match status" value="6"/>
</dbReference>
<feature type="repeat" description="PPR" evidence="3">
    <location>
        <begin position="248"/>
        <end position="286"/>
    </location>
</feature>
<reference evidence="5" key="2">
    <citation type="submission" date="2019-07" db="EMBL/GenBank/DDBJ databases">
        <authorList>
            <person name="Yang Y."/>
            <person name="Bocs S."/>
            <person name="Baudouin L."/>
        </authorList>
    </citation>
    <scope>NUCLEOTIDE SEQUENCE</scope>
    <source>
        <tissue evidence="5">Spear leaf of Hainan Tall coconut</tissue>
    </source>
</reference>
<feature type="region of interest" description="Disordered" evidence="4">
    <location>
        <begin position="1"/>
        <end position="39"/>
    </location>
</feature>
<feature type="repeat" description="PPR" evidence="3">
    <location>
        <begin position="165"/>
        <end position="199"/>
    </location>
</feature>
<evidence type="ECO:0000256" key="1">
    <source>
        <dbReference type="ARBA" id="ARBA00007626"/>
    </source>
</evidence>
<evidence type="ECO:0000313" key="5">
    <source>
        <dbReference type="EMBL" id="KAG1338410.1"/>
    </source>
</evidence>
<feature type="compositionally biased region" description="Pro residues" evidence="4">
    <location>
        <begin position="1"/>
        <end position="14"/>
    </location>
</feature>
<dbReference type="OrthoDB" id="185373at2759"/>
<dbReference type="EMBL" id="CM017875">
    <property type="protein sequence ID" value="KAG1338410.1"/>
    <property type="molecule type" value="Genomic_DNA"/>
</dbReference>
<accession>A0A8K0I5M5</accession>
<gene>
    <name evidence="5" type="ORF">COCNU_04G007160</name>
</gene>
<reference evidence="5" key="1">
    <citation type="journal article" date="2017" name="Gigascience">
        <title>The genome draft of coconut (Cocos nucifera).</title>
        <authorList>
            <person name="Xiao Y."/>
            <person name="Xu P."/>
            <person name="Fan H."/>
            <person name="Baudouin L."/>
            <person name="Xia W."/>
            <person name="Bocs S."/>
            <person name="Xu J."/>
            <person name="Li Q."/>
            <person name="Guo A."/>
            <person name="Zhou L."/>
            <person name="Li J."/>
            <person name="Wu Y."/>
            <person name="Ma Z."/>
            <person name="Armero A."/>
            <person name="Issali A.E."/>
            <person name="Liu N."/>
            <person name="Peng M."/>
            <person name="Yang Y."/>
        </authorList>
    </citation>
    <scope>NUCLEOTIDE SEQUENCE</scope>
    <source>
        <tissue evidence="5">Spear leaf of Hainan Tall coconut</tissue>
    </source>
</reference>
<name>A0A8K0I5M5_COCNU</name>
<evidence type="ECO:0000313" key="6">
    <source>
        <dbReference type="Proteomes" id="UP000797356"/>
    </source>
</evidence>